<evidence type="ECO:0000313" key="4">
    <source>
        <dbReference type="Proteomes" id="UP000292702"/>
    </source>
</evidence>
<dbReference type="EMBL" id="RWJN01000241">
    <property type="protein sequence ID" value="TCD64355.1"/>
    <property type="molecule type" value="Genomic_DNA"/>
</dbReference>
<feature type="signal peptide" evidence="2">
    <location>
        <begin position="1"/>
        <end position="20"/>
    </location>
</feature>
<dbReference type="STRING" id="92696.A0A4R0RFF9"/>
<dbReference type="AlphaFoldDB" id="A0A4R0RFF9"/>
<gene>
    <name evidence="3" type="ORF">EIP91_004224</name>
</gene>
<proteinExistence type="predicted"/>
<evidence type="ECO:0008006" key="5">
    <source>
        <dbReference type="Google" id="ProtNLM"/>
    </source>
</evidence>
<organism evidence="3 4">
    <name type="scientific">Steccherinum ochraceum</name>
    <dbReference type="NCBI Taxonomy" id="92696"/>
    <lineage>
        <taxon>Eukaryota</taxon>
        <taxon>Fungi</taxon>
        <taxon>Dikarya</taxon>
        <taxon>Basidiomycota</taxon>
        <taxon>Agaricomycotina</taxon>
        <taxon>Agaricomycetes</taxon>
        <taxon>Polyporales</taxon>
        <taxon>Steccherinaceae</taxon>
        <taxon>Steccherinum</taxon>
    </lineage>
</organism>
<evidence type="ECO:0000256" key="2">
    <source>
        <dbReference type="SAM" id="SignalP"/>
    </source>
</evidence>
<keyword evidence="4" id="KW-1185">Reference proteome</keyword>
<evidence type="ECO:0000256" key="1">
    <source>
        <dbReference type="SAM" id="MobiDB-lite"/>
    </source>
</evidence>
<accession>A0A4R0RFF9</accession>
<sequence length="375" mass="38635">MAPSALYALVAVATASYTAAQTLTFPATGLNQLSFPKPTDAPYQIYPASTPYVRGPQTGYNICNSTTEGPTSLCQTMYFNGLDDFCLWGPAEANSAIADTEGEVVAHCSKKGHGTRIMNNGLFKAAQILKTDQYWMITGTIDQTLINIQAGDFGGELDSGGQDLRGNPIGGLLYSTAFSTDGTPSQIQWWTEFIGSNLFCLKICKPGGNESGYCQHTLDRIGLGYNCPSKYTIGGGAPDGTFEVCDSDLMDVPGVYVENGQTLSYAQPPESDGAITSIPYQPTVVASRNCVTTASSALFTDLAAAPTSSGGSSAAGASATPAAGKSGASSSPSRTSSGSSASQTAQTDSTNGAGATRVSMFATVFGVIAAVAFLA</sequence>
<comment type="caution">
    <text evidence="3">The sequence shown here is derived from an EMBL/GenBank/DDBJ whole genome shotgun (WGS) entry which is preliminary data.</text>
</comment>
<feature type="region of interest" description="Disordered" evidence="1">
    <location>
        <begin position="310"/>
        <end position="352"/>
    </location>
</feature>
<evidence type="ECO:0000313" key="3">
    <source>
        <dbReference type="EMBL" id="TCD64355.1"/>
    </source>
</evidence>
<dbReference type="Proteomes" id="UP000292702">
    <property type="component" value="Unassembled WGS sequence"/>
</dbReference>
<name>A0A4R0RFF9_9APHY</name>
<dbReference type="OrthoDB" id="2564904at2759"/>
<protein>
    <recommendedName>
        <fullName evidence="5">Macrofage activating glycoprotein</fullName>
    </recommendedName>
</protein>
<reference evidence="3 4" key="1">
    <citation type="submission" date="2018-11" db="EMBL/GenBank/DDBJ databases">
        <title>Genome assembly of Steccherinum ochraceum LE-BIN_3174, the white-rot fungus of the Steccherinaceae family (The Residual Polyporoid clade, Polyporales, Basidiomycota).</title>
        <authorList>
            <person name="Fedorova T.V."/>
            <person name="Glazunova O.A."/>
            <person name="Landesman E.O."/>
            <person name="Moiseenko K.V."/>
            <person name="Psurtseva N.V."/>
            <person name="Savinova O.S."/>
            <person name="Shakhova N.V."/>
            <person name="Tyazhelova T.V."/>
            <person name="Vasina D.V."/>
        </authorList>
    </citation>
    <scope>NUCLEOTIDE SEQUENCE [LARGE SCALE GENOMIC DNA]</scope>
    <source>
        <strain evidence="3 4">LE-BIN_3174</strain>
    </source>
</reference>
<feature type="chain" id="PRO_5020950610" description="Macrofage activating glycoprotein" evidence="2">
    <location>
        <begin position="21"/>
        <end position="375"/>
    </location>
</feature>
<keyword evidence="2" id="KW-0732">Signal</keyword>
<feature type="compositionally biased region" description="Low complexity" evidence="1">
    <location>
        <begin position="310"/>
        <end position="350"/>
    </location>
</feature>